<keyword evidence="1 2" id="KW-0727">SH2 domain</keyword>
<dbReference type="SUPFAM" id="SSF50729">
    <property type="entry name" value="PH domain-like"/>
    <property type="match status" value="1"/>
</dbReference>
<dbReference type="GO" id="GO:0005886">
    <property type="term" value="C:plasma membrane"/>
    <property type="evidence" value="ECO:0007669"/>
    <property type="project" value="TreeGrafter"/>
</dbReference>
<organism evidence="7 8">
    <name type="scientific">Acanthosepion pharaonis</name>
    <name type="common">Pharaoh cuttlefish</name>
    <name type="synonym">Sepia pharaonis</name>
    <dbReference type="NCBI Taxonomy" id="158019"/>
    <lineage>
        <taxon>Eukaryota</taxon>
        <taxon>Metazoa</taxon>
        <taxon>Spiralia</taxon>
        <taxon>Lophotrochozoa</taxon>
        <taxon>Mollusca</taxon>
        <taxon>Cephalopoda</taxon>
        <taxon>Coleoidea</taxon>
        <taxon>Decapodiformes</taxon>
        <taxon>Sepiida</taxon>
        <taxon>Sepiina</taxon>
        <taxon>Sepiidae</taxon>
        <taxon>Acanthosepion</taxon>
    </lineage>
</organism>
<feature type="transmembrane region" description="Helical" evidence="4">
    <location>
        <begin position="639"/>
        <end position="656"/>
    </location>
</feature>
<dbReference type="GO" id="GO:0007169">
    <property type="term" value="P:cell surface receptor protein tyrosine kinase signaling pathway"/>
    <property type="evidence" value="ECO:0007669"/>
    <property type="project" value="TreeGrafter"/>
</dbReference>
<dbReference type="SUPFAM" id="SSF55550">
    <property type="entry name" value="SH2 domain"/>
    <property type="match status" value="1"/>
</dbReference>
<dbReference type="OrthoDB" id="9938362at2759"/>
<dbReference type="PRINTS" id="PR00629">
    <property type="entry name" value="SHCPIDOMAIN"/>
</dbReference>
<evidence type="ECO:0000256" key="3">
    <source>
        <dbReference type="SAM" id="MobiDB-lite"/>
    </source>
</evidence>
<accession>A0A812BYL7</accession>
<feature type="transmembrane region" description="Helical" evidence="4">
    <location>
        <begin position="45"/>
        <end position="63"/>
    </location>
</feature>
<dbReference type="SMART" id="SM00462">
    <property type="entry name" value="PTB"/>
    <property type="match status" value="1"/>
</dbReference>
<feature type="region of interest" description="Disordered" evidence="3">
    <location>
        <begin position="316"/>
        <end position="336"/>
    </location>
</feature>
<dbReference type="AlphaFoldDB" id="A0A812BYL7"/>
<dbReference type="InterPro" id="IPR006020">
    <property type="entry name" value="PTB/PI_dom"/>
</dbReference>
<sequence>MFCFLPSYPSFCCLPSFLNVIFFLHFSTCRFLPSFLHLPFPSFMLPYFVSFLHVSTFCFLPSFRHISFPSFFVSTCFVSFISFCLSPFLPHTYFHLSPLHSFCLSLPLYPHLCHPFVSYLSPLCPPFISSTLSIITIKLYLGCVEVKESMRTLDFETRTNLAREAINRVTEAAGLKCADKKKKCDKKILRILGTYPNMRFAGSNITLTITTDALNLVIMETGQTIAHHDMAAVSFASGGDVETLDFVAYVAKDCVNGRACYVLECGGGLAENVITTIGQAFELRFKEYLRKQPKPVTVPERDMQFNAFLFDAIASSSNPTTPTTPTKPHSDFLGGNSPKMCRLPARMEKTPPRDQLGTTDSQFNGEAWEDEVDYYNDRPGAFAPSPVPPEIPPLPNYSAPSNHTSTVPEGLYSTVNKNRNNDYNNSTEGLLVDLSDPTGQDLYDRPKSLAAFANMNSIPLFGTADDILEANPAEQAPDFVETPPEAGWTNGALDPFDMQPFETCLLNESVTQPPPPAPAPEESLQATTVNSGETPAVLAPVYEEWYHGPLSRKDSEMLLEQEGDFLVRESTTTQGQYVLSGRHTGGVKHLLLIDPEGVVRTKDCKFEKDIPLLFLFDWSHIFFSFLTPCPFLLIFSSSLSLYCYLSLFSLIFFILYHSQIFFFLILILFLFSQCFSSFSLSFSDLLYLLRSSKNQI</sequence>
<feature type="transmembrane region" description="Helical" evidence="4">
    <location>
        <begin position="661"/>
        <end position="682"/>
    </location>
</feature>
<dbReference type="PROSITE" id="PS01179">
    <property type="entry name" value="PID"/>
    <property type="match status" value="1"/>
</dbReference>
<keyword evidence="4" id="KW-0812">Transmembrane</keyword>
<keyword evidence="4" id="KW-0472">Membrane</keyword>
<dbReference type="GO" id="GO:0030971">
    <property type="term" value="F:receptor tyrosine kinase binding"/>
    <property type="evidence" value="ECO:0007669"/>
    <property type="project" value="TreeGrafter"/>
</dbReference>
<feature type="domain" description="PID" evidence="5">
    <location>
        <begin position="140"/>
        <end position="293"/>
    </location>
</feature>
<feature type="transmembrane region" description="Helical" evidence="4">
    <location>
        <begin position="70"/>
        <end position="89"/>
    </location>
</feature>
<dbReference type="PROSITE" id="PS50001">
    <property type="entry name" value="SH2"/>
    <property type="match status" value="1"/>
</dbReference>
<dbReference type="Proteomes" id="UP000597762">
    <property type="component" value="Unassembled WGS sequence"/>
</dbReference>
<keyword evidence="4" id="KW-1133">Transmembrane helix</keyword>
<dbReference type="InterPro" id="IPR051235">
    <property type="entry name" value="CEP152/SHC-Transforming"/>
</dbReference>
<evidence type="ECO:0000259" key="6">
    <source>
        <dbReference type="PROSITE" id="PS50001"/>
    </source>
</evidence>
<name>A0A812BYL7_ACAPH</name>
<dbReference type="InterPro" id="IPR000980">
    <property type="entry name" value="SH2"/>
</dbReference>
<evidence type="ECO:0000256" key="2">
    <source>
        <dbReference type="PROSITE-ProRule" id="PRU00191"/>
    </source>
</evidence>
<evidence type="ECO:0000256" key="4">
    <source>
        <dbReference type="SAM" id="Phobius"/>
    </source>
</evidence>
<dbReference type="InterPro" id="IPR006019">
    <property type="entry name" value="PID_Shc-like"/>
</dbReference>
<keyword evidence="8" id="KW-1185">Reference proteome</keyword>
<comment type="caution">
    <text evidence="7">The sequence shown here is derived from an EMBL/GenBank/DDBJ whole genome shotgun (WGS) entry which is preliminary data.</text>
</comment>
<dbReference type="PRINTS" id="PR00401">
    <property type="entry name" value="SH2DOMAIN"/>
</dbReference>
<proteinExistence type="predicted"/>
<dbReference type="CDD" id="cd01209">
    <property type="entry name" value="PTB_Shc"/>
    <property type="match status" value="1"/>
</dbReference>
<dbReference type="Pfam" id="PF00640">
    <property type="entry name" value="PID"/>
    <property type="match status" value="1"/>
</dbReference>
<dbReference type="PANTHER" id="PTHR10337">
    <property type="entry name" value="SHC TRANSFORMING PROTEIN"/>
    <property type="match status" value="1"/>
</dbReference>
<dbReference type="InterPro" id="IPR011993">
    <property type="entry name" value="PH-like_dom_sf"/>
</dbReference>
<dbReference type="Gene3D" id="3.30.505.10">
    <property type="entry name" value="SH2 domain"/>
    <property type="match status" value="1"/>
</dbReference>
<feature type="domain" description="SH2" evidence="6">
    <location>
        <begin position="545"/>
        <end position="592"/>
    </location>
</feature>
<dbReference type="InterPro" id="IPR036860">
    <property type="entry name" value="SH2_dom_sf"/>
</dbReference>
<reference evidence="7" key="1">
    <citation type="submission" date="2021-01" db="EMBL/GenBank/DDBJ databases">
        <authorList>
            <person name="Li R."/>
            <person name="Bekaert M."/>
        </authorList>
    </citation>
    <scope>NUCLEOTIDE SEQUENCE</scope>
    <source>
        <strain evidence="7">Farmed</strain>
    </source>
</reference>
<dbReference type="GO" id="GO:0035556">
    <property type="term" value="P:intracellular signal transduction"/>
    <property type="evidence" value="ECO:0007669"/>
    <property type="project" value="InterPro"/>
</dbReference>
<dbReference type="PANTHER" id="PTHR10337:SF11">
    <property type="entry name" value="DSHC PROTEIN"/>
    <property type="match status" value="1"/>
</dbReference>
<dbReference type="EMBL" id="CAHIKZ030000990">
    <property type="protein sequence ID" value="CAE1248107.1"/>
    <property type="molecule type" value="Genomic_DNA"/>
</dbReference>
<evidence type="ECO:0000313" key="8">
    <source>
        <dbReference type="Proteomes" id="UP000597762"/>
    </source>
</evidence>
<gene>
    <name evidence="7" type="ORF">SPHA_25989</name>
</gene>
<feature type="transmembrane region" description="Helical" evidence="4">
    <location>
        <begin position="12"/>
        <end position="33"/>
    </location>
</feature>
<evidence type="ECO:0000259" key="5">
    <source>
        <dbReference type="PROSITE" id="PS01179"/>
    </source>
</evidence>
<evidence type="ECO:0000313" key="7">
    <source>
        <dbReference type="EMBL" id="CAE1248107.1"/>
    </source>
</evidence>
<dbReference type="SMART" id="SM00252">
    <property type="entry name" value="SH2"/>
    <property type="match status" value="1"/>
</dbReference>
<protein>
    <submittedName>
        <fullName evidence="7">SHC1</fullName>
    </submittedName>
</protein>
<dbReference type="FunFam" id="2.30.29.30:FF:000377">
    <property type="entry name" value="Shc transforming protein"/>
    <property type="match status" value="1"/>
</dbReference>
<dbReference type="Gene3D" id="2.30.29.30">
    <property type="entry name" value="Pleckstrin-homology domain (PH domain)/Phosphotyrosine-binding domain (PTB)"/>
    <property type="match status" value="1"/>
</dbReference>
<dbReference type="Pfam" id="PF00017">
    <property type="entry name" value="SH2"/>
    <property type="match status" value="1"/>
</dbReference>
<evidence type="ECO:0000256" key="1">
    <source>
        <dbReference type="ARBA" id="ARBA00022999"/>
    </source>
</evidence>